<evidence type="ECO:0000313" key="3">
    <source>
        <dbReference type="Proteomes" id="UP000789803"/>
    </source>
</evidence>
<dbReference type="SUPFAM" id="SSF52833">
    <property type="entry name" value="Thioredoxin-like"/>
    <property type="match status" value="1"/>
</dbReference>
<protein>
    <recommendedName>
        <fullName evidence="1">Alkyl hydroperoxide reductase subunit C/ Thiol specific antioxidant domain-containing protein</fullName>
    </recommendedName>
</protein>
<sequence length="156" mass="17964">MIRDASGSEFYFYNFIKQNRCVLFFYPKMGKNGEYLSDELKNTKGLTGCTLQAKGYVNLTDEYLKLGYKILAVGTQTPQDQEKFKNDIGGDILFINDEKFLLAHDLNLSEFSTLNGVRFYHRQTLIIDKGEILHRHIVTDVQNDAINTLEILKKLV</sequence>
<dbReference type="RefSeq" id="WP_229932508.1">
    <property type="nucleotide sequence ID" value="NZ_CAJHOF010000005.1"/>
</dbReference>
<dbReference type="EMBL" id="CAJHOF010000005">
    <property type="protein sequence ID" value="CAD7287807.1"/>
    <property type="molecule type" value="Genomic_DNA"/>
</dbReference>
<keyword evidence="3" id="KW-1185">Reference proteome</keyword>
<reference evidence="2 3" key="1">
    <citation type="submission" date="2020-11" db="EMBL/GenBank/DDBJ databases">
        <authorList>
            <person name="Peeters C."/>
        </authorList>
    </citation>
    <scope>NUCLEOTIDE SEQUENCE [LARGE SCALE GENOMIC DNA]</scope>
    <source>
        <strain evidence="2 3">LMG 7974</strain>
    </source>
</reference>
<evidence type="ECO:0000259" key="1">
    <source>
        <dbReference type="Pfam" id="PF00578"/>
    </source>
</evidence>
<dbReference type="Gene3D" id="3.40.30.10">
    <property type="entry name" value="Glutaredoxin"/>
    <property type="match status" value="1"/>
</dbReference>
<proteinExistence type="predicted"/>
<comment type="caution">
    <text evidence="2">The sequence shown here is derived from an EMBL/GenBank/DDBJ whole genome shotgun (WGS) entry which is preliminary data.</text>
</comment>
<gene>
    <name evidence="2" type="ORF">LMG7974_00695</name>
</gene>
<dbReference type="InterPro" id="IPR000866">
    <property type="entry name" value="AhpC/TSA"/>
</dbReference>
<dbReference type="InterPro" id="IPR036249">
    <property type="entry name" value="Thioredoxin-like_sf"/>
</dbReference>
<feature type="domain" description="Alkyl hydroperoxide reductase subunit C/ Thiol specific antioxidant" evidence="1">
    <location>
        <begin position="47"/>
        <end position="132"/>
    </location>
</feature>
<evidence type="ECO:0000313" key="2">
    <source>
        <dbReference type="EMBL" id="CAD7287807.1"/>
    </source>
</evidence>
<dbReference type="Proteomes" id="UP000789803">
    <property type="component" value="Unassembled WGS sequence"/>
</dbReference>
<organism evidence="2 3">
    <name type="scientific">Campylobacter majalis</name>
    <dbReference type="NCBI Taxonomy" id="2790656"/>
    <lineage>
        <taxon>Bacteria</taxon>
        <taxon>Pseudomonadati</taxon>
        <taxon>Campylobacterota</taxon>
        <taxon>Epsilonproteobacteria</taxon>
        <taxon>Campylobacterales</taxon>
        <taxon>Campylobacteraceae</taxon>
        <taxon>Campylobacter</taxon>
    </lineage>
</organism>
<name>A0ABN7K5R1_9BACT</name>
<dbReference type="Pfam" id="PF00578">
    <property type="entry name" value="AhpC-TSA"/>
    <property type="match status" value="1"/>
</dbReference>
<dbReference type="CDD" id="cd02971">
    <property type="entry name" value="PRX_family"/>
    <property type="match status" value="1"/>
</dbReference>
<accession>A0ABN7K5R1</accession>